<gene>
    <name evidence="1" type="ORF">JKP88DRAFT_205136</name>
</gene>
<comment type="caution">
    <text evidence="1">The sequence shown here is derived from an EMBL/GenBank/DDBJ whole genome shotgun (WGS) entry which is preliminary data.</text>
</comment>
<accession>A0A835ZBV2</accession>
<proteinExistence type="predicted"/>
<organism evidence="1 2">
    <name type="scientific">Tribonema minus</name>
    <dbReference type="NCBI Taxonomy" id="303371"/>
    <lineage>
        <taxon>Eukaryota</taxon>
        <taxon>Sar</taxon>
        <taxon>Stramenopiles</taxon>
        <taxon>Ochrophyta</taxon>
        <taxon>PX clade</taxon>
        <taxon>Xanthophyceae</taxon>
        <taxon>Tribonematales</taxon>
        <taxon>Tribonemataceae</taxon>
        <taxon>Tribonema</taxon>
    </lineage>
</organism>
<dbReference type="GO" id="GO:0016020">
    <property type="term" value="C:membrane"/>
    <property type="evidence" value="ECO:0007669"/>
    <property type="project" value="InterPro"/>
</dbReference>
<reference evidence="1" key="1">
    <citation type="submission" date="2021-02" db="EMBL/GenBank/DDBJ databases">
        <title>First Annotated Genome of the Yellow-green Alga Tribonema minus.</title>
        <authorList>
            <person name="Mahan K.M."/>
        </authorList>
    </citation>
    <scope>NUCLEOTIDE SEQUENCE</scope>
    <source>
        <strain evidence="1">UTEX B ZZ1240</strain>
    </source>
</reference>
<evidence type="ECO:0000313" key="2">
    <source>
        <dbReference type="Proteomes" id="UP000664859"/>
    </source>
</evidence>
<dbReference type="Pfam" id="PF02325">
    <property type="entry name" value="CCB3_YggT"/>
    <property type="match status" value="1"/>
</dbReference>
<dbReference type="PANTHER" id="PTHR33219:SF14">
    <property type="entry name" value="PROTEIN COFACTOR ASSEMBLY OF COMPLEX C SUBUNIT B CCB3, CHLOROPLASTIC-RELATED"/>
    <property type="match status" value="1"/>
</dbReference>
<dbReference type="AlphaFoldDB" id="A0A835ZBV2"/>
<evidence type="ECO:0000313" key="1">
    <source>
        <dbReference type="EMBL" id="KAG5190815.1"/>
    </source>
</evidence>
<keyword evidence="2" id="KW-1185">Reference proteome</keyword>
<name>A0A835ZBV2_9STRA</name>
<dbReference type="InterPro" id="IPR003425">
    <property type="entry name" value="CCB3/YggT"/>
</dbReference>
<dbReference type="EMBL" id="JAFCMP010000027">
    <property type="protein sequence ID" value="KAG5190815.1"/>
    <property type="molecule type" value="Genomic_DNA"/>
</dbReference>
<dbReference type="Proteomes" id="UP000664859">
    <property type="component" value="Unassembled WGS sequence"/>
</dbReference>
<dbReference type="PANTHER" id="PTHR33219">
    <property type="entry name" value="YLMG HOMOLOG PROTEIN 2, CHLOROPLASTIC"/>
    <property type="match status" value="1"/>
</dbReference>
<dbReference type="OrthoDB" id="2066at2759"/>
<sequence>MFQQRPHLYSQQRHVCAAVIPGDSLVEETVIGGTINFLRRVLIEVEVPLYNFVITARVLLSWFPQAQGMSFLRPVYTVTDPYLNTFRRLPLQFGGIDFSILPAFFLLSVAQSAIASLGAEVPKLRAQQARMMAELRAKSEALANGRRQ</sequence>
<protein>
    <submittedName>
        <fullName evidence="1">YGGT family-domain-containing protein</fullName>
    </submittedName>
</protein>